<sequence>MEHPDYKKLSVPALKALCKENHIVGYSKLNKLALIDKLTTLTNPRSAPTTSALTIPSSSGISDNLTDLAEIVSISSIKEPTSSIEGTRNVSAIAKGNKQNRASSGIDHVVMPDNFVNLLPQRVDASSATCLDEQTNPGPSMEYFSSTILSSHHTDQADQTQIIAPTLIFTEPPVPTSVPPSNVGDNTMSSIRTPPTSAPVSSNKRKVHSASVDENVVHSKKTKPSNLDRLITSRFQVPGTPMTQSPSLATAKRASDIPSSASMGDPNFFSGRELISGMNSTDISNPRTDASDCASTVGCSRPLRRNLLPPSKPFVPHRPKAPFRALVPCKSSSSKVSNVVSTSVSQVPLHHLNFPMPSEPLPPPQDITLPPRLSQRSLTVRLSIILMYLSDSDRRSCCLVSKAWRYAVYLTAQTILKRHFSGSRLEAYLLPLKGSLAQLNVWSYLRQRQHEGVTRREAYDRSFLVGLAGPHAVSDHLWASPDHERQIVVVLRFILAKLWVASNISDQRVLRWTNSIVVDARPARGANALAEIWEITVCHGVKACTGATIGSGSPVRLEVFWVLAATGEPIGHAPVDPFSVEEDGPTLPLRLDWHTHLSSDSNKRSALIDCIHWTNAEEYTHGISSHWLKTVSQEPSALHIAQKKVAERYILANVAGNSLSGCYQSSAEIARNFQGTPAVVSVLNTRNMPLACLSQSAHHYVESIHFSSRGKPLHPAIAVVMTPAREYYILRDTGTSIGSEESGLYPAWARAIRCSQLGFPDET</sequence>
<dbReference type="Proteomes" id="UP000886523">
    <property type="component" value="Unassembled WGS sequence"/>
</dbReference>
<comment type="caution">
    <text evidence="2">The sequence shown here is derived from an EMBL/GenBank/DDBJ whole genome shotgun (WGS) entry which is preliminary data.</text>
</comment>
<evidence type="ECO:0000313" key="2">
    <source>
        <dbReference type="EMBL" id="KAF9513336.1"/>
    </source>
</evidence>
<dbReference type="AlphaFoldDB" id="A0A9P6DSK4"/>
<name>A0A9P6DSK4_9AGAM</name>
<protein>
    <recommendedName>
        <fullName evidence="4">Rho termination factor N-terminal domain-containing protein</fullName>
    </recommendedName>
</protein>
<proteinExistence type="predicted"/>
<evidence type="ECO:0008006" key="4">
    <source>
        <dbReference type="Google" id="ProtNLM"/>
    </source>
</evidence>
<evidence type="ECO:0000256" key="1">
    <source>
        <dbReference type="SAM" id="MobiDB-lite"/>
    </source>
</evidence>
<feature type="region of interest" description="Disordered" evidence="1">
    <location>
        <begin position="171"/>
        <end position="225"/>
    </location>
</feature>
<organism evidence="2 3">
    <name type="scientific">Hydnum rufescens UP504</name>
    <dbReference type="NCBI Taxonomy" id="1448309"/>
    <lineage>
        <taxon>Eukaryota</taxon>
        <taxon>Fungi</taxon>
        <taxon>Dikarya</taxon>
        <taxon>Basidiomycota</taxon>
        <taxon>Agaricomycotina</taxon>
        <taxon>Agaricomycetes</taxon>
        <taxon>Cantharellales</taxon>
        <taxon>Hydnaceae</taxon>
        <taxon>Hydnum</taxon>
    </lineage>
</organism>
<gene>
    <name evidence="2" type="ORF">BS47DRAFT_1317640</name>
</gene>
<dbReference type="OrthoDB" id="2368680at2759"/>
<evidence type="ECO:0000313" key="3">
    <source>
        <dbReference type="Proteomes" id="UP000886523"/>
    </source>
</evidence>
<feature type="compositionally biased region" description="Polar residues" evidence="1">
    <location>
        <begin position="183"/>
        <end position="202"/>
    </location>
</feature>
<dbReference type="EMBL" id="MU128974">
    <property type="protein sequence ID" value="KAF9513336.1"/>
    <property type="molecule type" value="Genomic_DNA"/>
</dbReference>
<keyword evidence="3" id="KW-1185">Reference proteome</keyword>
<accession>A0A9P6DSK4</accession>
<feature type="region of interest" description="Disordered" evidence="1">
    <location>
        <begin position="237"/>
        <end position="265"/>
    </location>
</feature>
<reference evidence="2" key="1">
    <citation type="journal article" date="2020" name="Nat. Commun.">
        <title>Large-scale genome sequencing of mycorrhizal fungi provides insights into the early evolution of symbiotic traits.</title>
        <authorList>
            <person name="Miyauchi S."/>
            <person name="Kiss E."/>
            <person name="Kuo A."/>
            <person name="Drula E."/>
            <person name="Kohler A."/>
            <person name="Sanchez-Garcia M."/>
            <person name="Morin E."/>
            <person name="Andreopoulos B."/>
            <person name="Barry K.W."/>
            <person name="Bonito G."/>
            <person name="Buee M."/>
            <person name="Carver A."/>
            <person name="Chen C."/>
            <person name="Cichocki N."/>
            <person name="Clum A."/>
            <person name="Culley D."/>
            <person name="Crous P.W."/>
            <person name="Fauchery L."/>
            <person name="Girlanda M."/>
            <person name="Hayes R.D."/>
            <person name="Keri Z."/>
            <person name="LaButti K."/>
            <person name="Lipzen A."/>
            <person name="Lombard V."/>
            <person name="Magnuson J."/>
            <person name="Maillard F."/>
            <person name="Murat C."/>
            <person name="Nolan M."/>
            <person name="Ohm R.A."/>
            <person name="Pangilinan J."/>
            <person name="Pereira M.F."/>
            <person name="Perotto S."/>
            <person name="Peter M."/>
            <person name="Pfister S."/>
            <person name="Riley R."/>
            <person name="Sitrit Y."/>
            <person name="Stielow J.B."/>
            <person name="Szollosi G."/>
            <person name="Zifcakova L."/>
            <person name="Stursova M."/>
            <person name="Spatafora J.W."/>
            <person name="Tedersoo L."/>
            <person name="Vaario L.M."/>
            <person name="Yamada A."/>
            <person name="Yan M."/>
            <person name="Wang P."/>
            <person name="Xu J."/>
            <person name="Bruns T."/>
            <person name="Baldrian P."/>
            <person name="Vilgalys R."/>
            <person name="Dunand C."/>
            <person name="Henrissat B."/>
            <person name="Grigoriev I.V."/>
            <person name="Hibbett D."/>
            <person name="Nagy L.G."/>
            <person name="Martin F.M."/>
        </authorList>
    </citation>
    <scope>NUCLEOTIDE SEQUENCE</scope>
    <source>
        <strain evidence="2">UP504</strain>
    </source>
</reference>